<gene>
    <name evidence="1" type="primary">GID8</name>
    <name evidence="1" type="ORF">DSO57_1011764</name>
</gene>
<dbReference type="EMBL" id="QTSX02004301">
    <property type="protein sequence ID" value="KAJ9066214.1"/>
    <property type="molecule type" value="Genomic_DNA"/>
</dbReference>
<dbReference type="Proteomes" id="UP001165960">
    <property type="component" value="Unassembled WGS sequence"/>
</dbReference>
<reference evidence="1" key="1">
    <citation type="submission" date="2022-04" db="EMBL/GenBank/DDBJ databases">
        <title>Genome of the entomopathogenic fungus Entomophthora muscae.</title>
        <authorList>
            <person name="Elya C."/>
            <person name="Lovett B.R."/>
            <person name="Lee E."/>
            <person name="Macias A.M."/>
            <person name="Hajek A.E."/>
            <person name="De Bivort B.L."/>
            <person name="Kasson M.T."/>
            <person name="De Fine Licht H.H."/>
            <person name="Stajich J.E."/>
        </authorList>
    </citation>
    <scope>NUCLEOTIDE SEQUENCE</scope>
    <source>
        <strain evidence="1">Berkeley</strain>
    </source>
</reference>
<name>A0ACC2SUZ7_9FUNG</name>
<sequence length="235" mass="27105">MSQTPSKTISLSEWQHQLENIHVSKQDLNKLVMNYLVIEGYRDAAEKFSLEANISPYDDFDSIEERMSIRNAIQTGNIQEAIEKVNDINPEILDTNPSLYFHLQQQRLIELIRLGKTHEALEFAQEELAHRGEENPQLLEELEKTMVLLAFEKKTHECPVNDLLDYSHRQKTASELNAAILVSQSRHKDPRLPSLLKLSVWAQNRLNSEISFPKIDNLLTCQLEEPESNAQAMEE</sequence>
<protein>
    <submittedName>
        <fullName evidence="1">Glucose-induced degradation complex subunit, variant 2</fullName>
    </submittedName>
</protein>
<evidence type="ECO:0000313" key="2">
    <source>
        <dbReference type="Proteomes" id="UP001165960"/>
    </source>
</evidence>
<evidence type="ECO:0000313" key="1">
    <source>
        <dbReference type="EMBL" id="KAJ9066214.1"/>
    </source>
</evidence>
<accession>A0ACC2SUZ7</accession>
<organism evidence="1 2">
    <name type="scientific">Entomophthora muscae</name>
    <dbReference type="NCBI Taxonomy" id="34485"/>
    <lineage>
        <taxon>Eukaryota</taxon>
        <taxon>Fungi</taxon>
        <taxon>Fungi incertae sedis</taxon>
        <taxon>Zoopagomycota</taxon>
        <taxon>Entomophthoromycotina</taxon>
        <taxon>Entomophthoromycetes</taxon>
        <taxon>Entomophthorales</taxon>
        <taxon>Entomophthoraceae</taxon>
        <taxon>Entomophthora</taxon>
    </lineage>
</organism>
<keyword evidence="2" id="KW-1185">Reference proteome</keyword>
<proteinExistence type="predicted"/>
<comment type="caution">
    <text evidence="1">The sequence shown here is derived from an EMBL/GenBank/DDBJ whole genome shotgun (WGS) entry which is preliminary data.</text>
</comment>